<evidence type="ECO:0000259" key="2">
    <source>
        <dbReference type="SMART" id="SM00228"/>
    </source>
</evidence>
<feature type="domain" description="TOG" evidence="3">
    <location>
        <begin position="512"/>
        <end position="736"/>
    </location>
</feature>
<dbReference type="PANTHER" id="PTHR12984">
    <property type="entry name" value="SCY1-RELATED S/T PROTEIN KINASE-LIKE"/>
    <property type="match status" value="1"/>
</dbReference>
<dbReference type="InterPro" id="IPR016024">
    <property type="entry name" value="ARM-type_fold"/>
</dbReference>
<dbReference type="Gene3D" id="1.25.10.10">
    <property type="entry name" value="Leucine-rich Repeat Variant"/>
    <property type="match status" value="1"/>
</dbReference>
<dbReference type="AlphaFoldDB" id="A0A1I7VLX9"/>
<dbReference type="SUPFAM" id="SSF48371">
    <property type="entry name" value="ARM repeat"/>
    <property type="match status" value="1"/>
</dbReference>
<evidence type="ECO:0000313" key="4">
    <source>
        <dbReference type="Proteomes" id="UP000095285"/>
    </source>
</evidence>
<dbReference type="STRING" id="7209.A0A1I7VLX9"/>
<evidence type="ECO:0000256" key="1">
    <source>
        <dbReference type="SAM" id="MobiDB-lite"/>
    </source>
</evidence>
<dbReference type="SUPFAM" id="SSF56112">
    <property type="entry name" value="Protein kinase-like (PK-like)"/>
    <property type="match status" value="1"/>
</dbReference>
<keyword evidence="4" id="KW-1185">Reference proteome</keyword>
<protein>
    <submittedName>
        <fullName evidence="5">Protein kinase domain-containing protein</fullName>
    </submittedName>
</protein>
<evidence type="ECO:0000259" key="3">
    <source>
        <dbReference type="SMART" id="SM01349"/>
    </source>
</evidence>
<dbReference type="Proteomes" id="UP000095285">
    <property type="component" value="Unassembled WGS sequence"/>
</dbReference>
<dbReference type="Gene3D" id="1.10.510.10">
    <property type="entry name" value="Transferase(Phosphotransferase) domain 1"/>
    <property type="match status" value="1"/>
</dbReference>
<organism evidence="4 5">
    <name type="scientific">Loa loa</name>
    <name type="common">Eye worm</name>
    <name type="synonym">Filaria loa</name>
    <dbReference type="NCBI Taxonomy" id="7209"/>
    <lineage>
        <taxon>Eukaryota</taxon>
        <taxon>Metazoa</taxon>
        <taxon>Ecdysozoa</taxon>
        <taxon>Nematoda</taxon>
        <taxon>Chromadorea</taxon>
        <taxon>Rhabditida</taxon>
        <taxon>Spirurina</taxon>
        <taxon>Spiruromorpha</taxon>
        <taxon>Filarioidea</taxon>
        <taxon>Onchocercidae</taxon>
        <taxon>Loa</taxon>
    </lineage>
</organism>
<dbReference type="SUPFAM" id="SSF50156">
    <property type="entry name" value="PDZ domain-like"/>
    <property type="match status" value="1"/>
</dbReference>
<dbReference type="GO" id="GO:0000226">
    <property type="term" value="P:microtubule cytoskeleton organization"/>
    <property type="evidence" value="ECO:0007669"/>
    <property type="project" value="UniProtKB-ARBA"/>
</dbReference>
<evidence type="ECO:0000313" key="5">
    <source>
        <dbReference type="WBParaSite" id="EN70_4028"/>
    </source>
</evidence>
<name>A0A1I7VLX9_LOALO</name>
<dbReference type="InterPro" id="IPR011009">
    <property type="entry name" value="Kinase-like_dom_sf"/>
</dbReference>
<dbReference type="eggNOG" id="KOG1243">
    <property type="taxonomic scope" value="Eukaryota"/>
</dbReference>
<dbReference type="WBParaSite" id="EN70_4028">
    <property type="protein sequence ID" value="EN70_4028"/>
    <property type="gene ID" value="EN70_4028"/>
</dbReference>
<accession>A0A1I7VLX9</accession>
<dbReference type="InterPro" id="IPR036034">
    <property type="entry name" value="PDZ_sf"/>
</dbReference>
<feature type="domain" description="PDZ" evidence="2">
    <location>
        <begin position="97"/>
        <end position="177"/>
    </location>
</feature>
<feature type="region of interest" description="Disordered" evidence="1">
    <location>
        <begin position="983"/>
        <end position="1002"/>
    </location>
</feature>
<dbReference type="SMART" id="SM00228">
    <property type="entry name" value="PDZ"/>
    <property type="match status" value="1"/>
</dbReference>
<dbReference type="InterPro" id="IPR034085">
    <property type="entry name" value="TOG"/>
</dbReference>
<dbReference type="InterPro" id="IPR011989">
    <property type="entry name" value="ARM-like"/>
</dbReference>
<reference evidence="4" key="1">
    <citation type="submission" date="2012-04" db="EMBL/GenBank/DDBJ databases">
        <title>The Genome Sequence of Loa loa.</title>
        <authorList>
            <consortium name="The Broad Institute Genome Sequencing Platform"/>
            <consortium name="Broad Institute Genome Sequencing Center for Infectious Disease"/>
            <person name="Nutman T.B."/>
            <person name="Fink D.L."/>
            <person name="Russ C."/>
            <person name="Young S."/>
            <person name="Zeng Q."/>
            <person name="Gargeya S."/>
            <person name="Alvarado L."/>
            <person name="Berlin A."/>
            <person name="Chapman S.B."/>
            <person name="Chen Z."/>
            <person name="Freedman E."/>
            <person name="Gellesch M."/>
            <person name="Goldberg J."/>
            <person name="Griggs A."/>
            <person name="Gujja S."/>
            <person name="Heilman E.R."/>
            <person name="Heiman D."/>
            <person name="Howarth C."/>
            <person name="Mehta T."/>
            <person name="Neiman D."/>
            <person name="Pearson M."/>
            <person name="Roberts A."/>
            <person name="Saif S."/>
            <person name="Shea T."/>
            <person name="Shenoy N."/>
            <person name="Sisk P."/>
            <person name="Stolte C."/>
            <person name="Sykes S."/>
            <person name="White J."/>
            <person name="Yandava C."/>
            <person name="Haas B."/>
            <person name="Henn M.R."/>
            <person name="Nusbaum C."/>
            <person name="Birren B."/>
        </authorList>
    </citation>
    <scope>NUCLEOTIDE SEQUENCE [LARGE SCALE GENOMIC DNA]</scope>
</reference>
<dbReference type="InterPro" id="IPR001478">
    <property type="entry name" value="PDZ"/>
</dbReference>
<reference evidence="5" key="2">
    <citation type="submission" date="2016-11" db="UniProtKB">
        <authorList>
            <consortium name="WormBaseParasite"/>
        </authorList>
    </citation>
    <scope>IDENTIFICATION</scope>
</reference>
<dbReference type="SMART" id="SM01349">
    <property type="entry name" value="TOG"/>
    <property type="match status" value="1"/>
</dbReference>
<dbReference type="Gene3D" id="2.30.42.10">
    <property type="match status" value="1"/>
</dbReference>
<dbReference type="Gene3D" id="3.30.200.20">
    <property type="entry name" value="Phosphorylase Kinase, domain 1"/>
    <property type="match status" value="1"/>
</dbReference>
<proteinExistence type="predicted"/>
<sequence>MTISRDKKRGEEIKHEQCVDDKRITKRDGFLYLKVKMMQHKTGTRVAQRLRHVMRPAGSEPLNPRLRTKPHGSLQYLLSICHVPVQLDKRFTIIHNIYKHLIVVPWCDGQHQVKNSKEGHVYVTRVTNESLSAECLMVGDRILQVDGTVINDKEMARKIIVQGLSSRNVSIIVERPDSPKARNFVSEVLSVRTPPNDERLRQEKYMTSVLSSFFSRDPKSVFPYELPANSFYNFDGIFIGKSFKKAEPSELATCFWATVSDCGPGLVLKAQARKLKTLRHPNVLAYLDSIEMNGTFYLITEACVPLKIYITENKLTDKQKDFVVSWGLFQLMNCLKFLHQEAELSHENIRHSVYVTESGDWKLGGFEKSTSFSSPRTDLNSFALLTWEIFNGFNESVTKPEAPKKIPEQLHGHYKKMATNRAAKLDIGELLRELRQAGGFFKNRYVDTLLFLDEFQLKDAHEKQSFFTELKNELDFFPDNIAKYKILPKIIHSYEYGDAGSHVLMPLFRLGRLLDEDEYQRRIVPCLCKLFSSPDRVTRVKLLERIDELTPHLTPQIINERIYGNIASGFMDTNPAVRESTVKAMVSLADKLNNQNLNTDLMRHLARLQGADDQPGIRTNATICLGKIGCYIDPANRQQVLISAFTRALKDPFPPARMAAILALSATQQYYSLIEVANRILPALSPVTCDREKQVRDQSFKALHGFIEKLEKASENPELIAELEAQVKAGGKSGLLSSDKVPQWASWALKSLSGKFYKYSPSVQNLSGPTCKKETSVCEPTSITSTYELKSYDKSATKLANDGWSELEDSLSVENEEWEDANDALTTGTTSTNEGWDNEQEGVATAKSKISISASSNPLRKSSGIGGLKLQRAVIKPTVEDDLDYLLGIKPKSNTVDRLGGSEVANRNTFTVKNSSNTLTYGWDDNSTTGDWDNFDVSSDGTCAQVVEDRKWNISWNTDEPIETSSVMESKENRRAKVTARNEARRMEMARKRTTRGTGVLD</sequence>
<dbReference type="InterPro" id="IPR051177">
    <property type="entry name" value="CIK-Related_Protein"/>
</dbReference>
<dbReference type="PANTHER" id="PTHR12984:SF3">
    <property type="entry name" value="N-TERMINAL KINASE-LIKE PROTEIN"/>
    <property type="match status" value="1"/>
</dbReference>